<comment type="caution">
    <text evidence="3">The sequence shown here is derived from an EMBL/GenBank/DDBJ whole genome shotgun (WGS) entry which is preliminary data.</text>
</comment>
<keyword evidence="1" id="KW-0175">Coiled coil</keyword>
<keyword evidence="4" id="KW-1185">Reference proteome</keyword>
<evidence type="ECO:0000313" key="3">
    <source>
        <dbReference type="EMBL" id="KAK3085713.1"/>
    </source>
</evidence>
<feature type="region of interest" description="Disordered" evidence="2">
    <location>
        <begin position="207"/>
        <end position="232"/>
    </location>
</feature>
<reference evidence="3" key="1">
    <citation type="submission" date="2019-08" db="EMBL/GenBank/DDBJ databases">
        <title>The improved chromosome-level genome for the pearl oyster Pinctada fucata martensii using PacBio sequencing and Hi-C.</title>
        <authorList>
            <person name="Zheng Z."/>
        </authorList>
    </citation>
    <scope>NUCLEOTIDE SEQUENCE</scope>
    <source>
        <strain evidence="3">ZZ-2019</strain>
        <tissue evidence="3">Adductor muscle</tissue>
    </source>
</reference>
<evidence type="ECO:0000256" key="1">
    <source>
        <dbReference type="SAM" id="Coils"/>
    </source>
</evidence>
<organism evidence="3 4">
    <name type="scientific">Pinctada imbricata</name>
    <name type="common">Atlantic pearl-oyster</name>
    <name type="synonym">Pinctada martensii</name>
    <dbReference type="NCBI Taxonomy" id="66713"/>
    <lineage>
        <taxon>Eukaryota</taxon>
        <taxon>Metazoa</taxon>
        <taxon>Spiralia</taxon>
        <taxon>Lophotrochozoa</taxon>
        <taxon>Mollusca</taxon>
        <taxon>Bivalvia</taxon>
        <taxon>Autobranchia</taxon>
        <taxon>Pteriomorphia</taxon>
        <taxon>Pterioida</taxon>
        <taxon>Pterioidea</taxon>
        <taxon>Pteriidae</taxon>
        <taxon>Pinctada</taxon>
    </lineage>
</organism>
<dbReference type="EMBL" id="VSWD01000012">
    <property type="protein sequence ID" value="KAK3085713.1"/>
    <property type="molecule type" value="Genomic_DNA"/>
</dbReference>
<proteinExistence type="predicted"/>
<sequence>MILIVGRESNGRKLSRGDEYFSLNQLGHVRMDFGCDRELSIAGSRCTTSEAKTDLHPMGCWSANIGRDKEIIENLTSVSEAQDRDVIKLTKELREANTILSSLHTNIESLQAERERSQTALEKVKLDYQLLQDEKSACQKQISVFKRYVGAGKIHDRRIVREIDQLFLCYDRLDQREKLMRKQISILEAELALVVLKLNVPKSHSDVAKSEKAQSQKLPVKKSKVQRAKVHHGSTLPNVSLTNKVCSKVPKEILNISNRSEGSNPLLSSRNESKSQKLGFRKFPRINMMANKASKEVSEIGKECKRLYEKGNDILKREAYSRRNQRINELLNSTTKSIDSREHRSRCISSNEIGQRRLPDICPYAIYQPRTS</sequence>
<dbReference type="Proteomes" id="UP001186944">
    <property type="component" value="Unassembled WGS sequence"/>
</dbReference>
<evidence type="ECO:0000256" key="2">
    <source>
        <dbReference type="SAM" id="MobiDB-lite"/>
    </source>
</evidence>
<accession>A0AA88XMR9</accession>
<dbReference type="AlphaFoldDB" id="A0AA88XMR9"/>
<gene>
    <name evidence="3" type="ORF">FSP39_007713</name>
</gene>
<protein>
    <submittedName>
        <fullName evidence="3">Uncharacterized protein</fullName>
    </submittedName>
</protein>
<name>A0AA88XMR9_PINIB</name>
<feature type="coiled-coil region" evidence="1">
    <location>
        <begin position="93"/>
        <end position="141"/>
    </location>
</feature>
<feature type="compositionally biased region" description="Basic residues" evidence="2">
    <location>
        <begin position="219"/>
        <end position="232"/>
    </location>
</feature>
<evidence type="ECO:0000313" key="4">
    <source>
        <dbReference type="Proteomes" id="UP001186944"/>
    </source>
</evidence>